<dbReference type="InParanoid" id="F9XSC8"/>
<dbReference type="Proteomes" id="UP000008062">
    <property type="component" value="Chromosome 21"/>
</dbReference>
<dbReference type="KEGG" id="ztr:MYCGRDRAFT_98118"/>
<gene>
    <name evidence="2" type="ORF">MYCGRDRAFT_98118</name>
</gene>
<feature type="compositionally biased region" description="Polar residues" evidence="1">
    <location>
        <begin position="452"/>
        <end position="466"/>
    </location>
</feature>
<proteinExistence type="predicted"/>
<dbReference type="EMBL" id="CM001216">
    <property type="protein sequence ID" value="EGP81855.1"/>
    <property type="molecule type" value="Genomic_DNA"/>
</dbReference>
<dbReference type="AlphaFoldDB" id="F9XSC8"/>
<evidence type="ECO:0000313" key="3">
    <source>
        <dbReference type="Proteomes" id="UP000008062"/>
    </source>
</evidence>
<sequence length="1180" mass="132171">MNQLPLVLAPVATPVKPTYVSDQQQRLLDAFGTDNDYFAVADVLLEIEAEVAPKTNVADHDGCGPATDKYEFFLTALDISLKIQGDRNDPAEVQAFTTGRAAFEVECSTLHGKKRIRKAVNAMYGGQGSTRTFFHSELDLEKLREKVLAFTIFHRNVVLPAAIAAGVSHISLPGECGLAIKGYSRCYDHFKMVDSPLLFQLIQLIFKTVFPKRGFKLFQVYLFDVLGENAAEVGESIGTLFTNAYSTTGGTNVEQAGISQSNFQGMTVKVWKSVMLEVAKSPWRPLEQIERNITKMKDLYRSRAKREAMDEQNLRYRERLNQERDRLGNAVYNAELTISSLESALAGIQQSLQYHTEQRNLSKEEEVEIERSYESLDTLKLTVAVARATAVPPTGTQPDHTIETSQLTEDELEAKLVTDASEAILDAFHAGFFGPAEEVDRDGCTQDVKVGPSSSDTESIQDTTETAEAGTDMMDFTMGEEASRLWTQGLADTLPEGRPDSNLEATQVHRDATTEEPEDEEDHSNLDGKSQDSEQRFRDEMEAEFAEYTGNAHSYQPCETQQALGTSRTHFMQGYGEFEISHTPPPVRPLRFTTDQYLRQIDIAIPTLSFSMADYVSDFEAAGFTPAIIPRWDYDAWLIQFTEPSHSNCRSSLHVVHLQALTRTNMYSEPLRIIIYHLDGTDHSTELRRDPRPRENGTLDMAEETGEYNGKRKGLKSDFESQIDHLHHGRFLLSITCSTPISYSRRRHHPPIAPRLKLGFSEAIRLMSDGLIWRVHLFAPCHAFGCADGAVLARGQTAVALSYESPDIEDVMATACISSRIPEGCSVQKSAIDLFESAPDRSSVLVPQFRGYRRKENIDRLSREESLETKPEPGADHCRMICNELWSGETPPTCLLSLLAFNVEFSDDSKTCINKKLTNDKTLQIRHQAIEVLLFPVILMSTSTTALISFLRLVPCELVELIQHVRLSVPQVDEASRQISGTFWDDIERNRIHAGEQLKISLNETLTIRKHKTSIVLTRCLSQSRYADLEISAHDKVLLLPRLAVCSAAFHVPLTTVTHNLPSRPSPQSSTTSHFTTGLLATLSFNTFSNILHRQAVLRGHSYHGDKVLCFDRIQPRRNQNKRELKSTPEELRVIGHTWSTGNVTLQSIPCREAEAAMNAVCLANSRTDVVEEDHTFATE</sequence>
<protein>
    <submittedName>
        <fullName evidence="2">Uncharacterized protein</fullName>
    </submittedName>
</protein>
<feature type="region of interest" description="Disordered" evidence="1">
    <location>
        <begin position="443"/>
        <end position="471"/>
    </location>
</feature>
<reference evidence="2 3" key="1">
    <citation type="journal article" date="2011" name="PLoS Genet.">
        <title>Finished genome of the fungal wheat pathogen Mycosphaerella graminicola reveals dispensome structure, chromosome plasticity, and stealth pathogenesis.</title>
        <authorList>
            <person name="Goodwin S.B."/>
            <person name="Ben M'barek S."/>
            <person name="Dhillon B."/>
            <person name="Wittenberg A.H.J."/>
            <person name="Crane C.F."/>
            <person name="Hane J.K."/>
            <person name="Foster A.J."/>
            <person name="Van der Lee T.A.J."/>
            <person name="Grimwood J."/>
            <person name="Aerts A."/>
            <person name="Antoniw J."/>
            <person name="Bailey A."/>
            <person name="Bluhm B."/>
            <person name="Bowler J."/>
            <person name="Bristow J."/>
            <person name="van der Burgt A."/>
            <person name="Canto-Canche B."/>
            <person name="Churchill A.C.L."/>
            <person name="Conde-Ferraez L."/>
            <person name="Cools H.J."/>
            <person name="Coutinho P.M."/>
            <person name="Csukai M."/>
            <person name="Dehal P."/>
            <person name="De Wit P."/>
            <person name="Donzelli B."/>
            <person name="van de Geest H.C."/>
            <person name="van Ham R.C.H.J."/>
            <person name="Hammond-Kosack K.E."/>
            <person name="Henrissat B."/>
            <person name="Kilian A."/>
            <person name="Kobayashi A.K."/>
            <person name="Koopmann E."/>
            <person name="Kourmpetis Y."/>
            <person name="Kuzniar A."/>
            <person name="Lindquist E."/>
            <person name="Lombard V."/>
            <person name="Maliepaard C."/>
            <person name="Martins N."/>
            <person name="Mehrabi R."/>
            <person name="Nap J.P.H."/>
            <person name="Ponomarenko A."/>
            <person name="Rudd J.J."/>
            <person name="Salamov A."/>
            <person name="Schmutz J."/>
            <person name="Schouten H.J."/>
            <person name="Shapiro H."/>
            <person name="Stergiopoulos I."/>
            <person name="Torriani S.F.F."/>
            <person name="Tu H."/>
            <person name="de Vries R.P."/>
            <person name="Waalwijk C."/>
            <person name="Ware S.B."/>
            <person name="Wiebenga A."/>
            <person name="Zwiers L.-H."/>
            <person name="Oliver R.P."/>
            <person name="Grigoriev I.V."/>
            <person name="Kema G.H.J."/>
        </authorList>
    </citation>
    <scope>NUCLEOTIDE SEQUENCE [LARGE SCALE GENOMIC DNA]</scope>
    <source>
        <strain evidence="3">CBS 115943 / IPO323</strain>
    </source>
</reference>
<name>F9XSC8_ZYMTI</name>
<keyword evidence="3" id="KW-1185">Reference proteome</keyword>
<accession>F9XSC8</accession>
<feature type="region of interest" description="Disordered" evidence="1">
    <location>
        <begin position="509"/>
        <end position="538"/>
    </location>
</feature>
<evidence type="ECO:0000313" key="2">
    <source>
        <dbReference type="EMBL" id="EGP81855.1"/>
    </source>
</evidence>
<organism evidence="2 3">
    <name type="scientific">Zymoseptoria tritici (strain CBS 115943 / IPO323)</name>
    <name type="common">Speckled leaf blotch fungus</name>
    <name type="synonym">Septoria tritici</name>
    <dbReference type="NCBI Taxonomy" id="336722"/>
    <lineage>
        <taxon>Eukaryota</taxon>
        <taxon>Fungi</taxon>
        <taxon>Dikarya</taxon>
        <taxon>Ascomycota</taxon>
        <taxon>Pezizomycotina</taxon>
        <taxon>Dothideomycetes</taxon>
        <taxon>Dothideomycetidae</taxon>
        <taxon>Mycosphaerellales</taxon>
        <taxon>Mycosphaerellaceae</taxon>
        <taxon>Zymoseptoria</taxon>
    </lineage>
</organism>
<dbReference type="GeneID" id="13396676"/>
<evidence type="ECO:0000256" key="1">
    <source>
        <dbReference type="SAM" id="MobiDB-lite"/>
    </source>
</evidence>
<dbReference type="OrthoDB" id="3945661at2759"/>
<dbReference type="RefSeq" id="XP_003846879.1">
    <property type="nucleotide sequence ID" value="XM_003846831.1"/>
</dbReference>
<dbReference type="HOGENOM" id="CLU_273128_0_0_1"/>
<dbReference type="eggNOG" id="ENOG502R9FN">
    <property type="taxonomic scope" value="Eukaryota"/>
</dbReference>
<feature type="compositionally biased region" description="Basic and acidic residues" evidence="1">
    <location>
        <begin position="523"/>
        <end position="538"/>
    </location>
</feature>